<feature type="compositionally biased region" description="Acidic residues" evidence="1">
    <location>
        <begin position="250"/>
        <end position="260"/>
    </location>
</feature>
<dbReference type="GO" id="GO:0005829">
    <property type="term" value="C:cytosol"/>
    <property type="evidence" value="ECO:0007669"/>
    <property type="project" value="TreeGrafter"/>
</dbReference>
<dbReference type="VEuPathDB" id="TriTrypDB:BCY84_13731"/>
<protein>
    <submittedName>
        <fullName evidence="2">Uncharacterized protein</fullName>
    </submittedName>
</protein>
<sequence>MDKIVRTVYRQLYKKAASVDKDIAMRSVLTCSPQRLYDHRRGVWIAFDLAKQSGWPESRIFLDSLIRKLNHGRDFFIPQAGRDADDDGCRGGSSEGNTSGGNDSGSSNSSSSAHNNEDGNKSNKNNTHGGGEPSPTLLQVLRKSFEETPFTVGQMNNAFAALKELAYVTEMASKHYGSGVSPPKEFDTLPKPKLTVVDTVGEMHHLSLTKGLSDVLERLSGEEKGMVSRKSEEDVRVKEETKDGTGKGDEDNDDDSDDDNFGLSGKTPRKNPFETPKVVHMLLAHPQLYEFFRYSVMIVVRSTPNEAAAFILNKPLENDEGMLMQVNSTIRLNHVHPILGKHLGNHTVMIGGPVSRGSFDSSILLLHRIPDVEDAIPVSQSLWVDGNYDVLQKKLDDGTADAKDIVVICGFSGWGAGQLAGEISSGTWVVARGSAEDPAMDDFIFALARHSGESSCGATQQPLESASSSSSSSSSRRKAKKMPQGGECRIRSAAAWALAYSALGPPYADLARNQKPFMQDPREN</sequence>
<dbReference type="PANTHER" id="PTHR30327">
    <property type="entry name" value="UNCHARACTERIZED PROTEIN YQGE"/>
    <property type="match status" value="1"/>
</dbReference>
<gene>
    <name evidence="2" type="ORF">C4B63_51g96</name>
</gene>
<dbReference type="VEuPathDB" id="TriTrypDB:TcCLB.506181.40"/>
<dbReference type="Gene3D" id="3.40.1740.10">
    <property type="entry name" value="VC0467-like"/>
    <property type="match status" value="1"/>
</dbReference>
<dbReference type="Proteomes" id="UP000246121">
    <property type="component" value="Unassembled WGS sequence"/>
</dbReference>
<dbReference type="EMBL" id="PRFA01000051">
    <property type="protein sequence ID" value="PWU90359.1"/>
    <property type="molecule type" value="Genomic_DNA"/>
</dbReference>
<evidence type="ECO:0000256" key="1">
    <source>
        <dbReference type="SAM" id="MobiDB-lite"/>
    </source>
</evidence>
<feature type="compositionally biased region" description="Low complexity" evidence="1">
    <location>
        <begin position="465"/>
        <end position="474"/>
    </location>
</feature>
<dbReference type="InterPro" id="IPR003774">
    <property type="entry name" value="AlgH-like"/>
</dbReference>
<feature type="region of interest" description="Disordered" evidence="1">
    <location>
        <begin position="455"/>
        <end position="487"/>
    </location>
</feature>
<dbReference type="Pfam" id="PF02622">
    <property type="entry name" value="DUF179"/>
    <property type="match status" value="1"/>
</dbReference>
<dbReference type="VEuPathDB" id="TriTrypDB:TCSYLVIO_002085"/>
<dbReference type="PANTHER" id="PTHR30327:SF1">
    <property type="entry name" value="UPF0301 PROTEIN YQGE"/>
    <property type="match status" value="1"/>
</dbReference>
<accession>A0A2V2V1X5</accession>
<dbReference type="VEuPathDB" id="TriTrypDB:C3747_250g33"/>
<feature type="region of interest" description="Disordered" evidence="1">
    <location>
        <begin position="80"/>
        <end position="136"/>
    </location>
</feature>
<dbReference type="VEuPathDB" id="TriTrypDB:TcCLB.503395.30"/>
<comment type="caution">
    <text evidence="2">The sequence shown here is derived from an EMBL/GenBank/DDBJ whole genome shotgun (WGS) entry which is preliminary data.</text>
</comment>
<dbReference type="VEuPathDB" id="TriTrypDB:Tc_MARK_1240"/>
<dbReference type="VEuPathDB" id="TriTrypDB:ECC02_004245"/>
<reference evidence="2 3" key="1">
    <citation type="journal article" date="2018" name="Microb. Genom.">
        <title>Expanding an expanded genome: long-read sequencing of Trypanosoma cruzi.</title>
        <authorList>
            <person name="Berna L."/>
            <person name="Rodriguez M."/>
            <person name="Chiribao M.L."/>
            <person name="Parodi-Talice A."/>
            <person name="Pita S."/>
            <person name="Rijo G."/>
            <person name="Alvarez-Valin F."/>
            <person name="Robello C."/>
        </authorList>
    </citation>
    <scope>NUCLEOTIDE SEQUENCE [LARGE SCALE GENOMIC DNA]</scope>
    <source>
        <strain evidence="2 3">Dm28c</strain>
    </source>
</reference>
<dbReference type="VEuPathDB" id="TriTrypDB:C4B63_51g96"/>
<evidence type="ECO:0000313" key="2">
    <source>
        <dbReference type="EMBL" id="PWU90359.1"/>
    </source>
</evidence>
<dbReference type="AlphaFoldDB" id="A0A2V2V1X5"/>
<dbReference type="VEuPathDB" id="TriTrypDB:TcBrA4_0074930"/>
<evidence type="ECO:0000313" key="3">
    <source>
        <dbReference type="Proteomes" id="UP000246121"/>
    </source>
</evidence>
<organism evidence="2 3">
    <name type="scientific">Trypanosoma cruzi</name>
    <dbReference type="NCBI Taxonomy" id="5693"/>
    <lineage>
        <taxon>Eukaryota</taxon>
        <taxon>Discoba</taxon>
        <taxon>Euglenozoa</taxon>
        <taxon>Kinetoplastea</taxon>
        <taxon>Metakinetoplastina</taxon>
        <taxon>Trypanosomatida</taxon>
        <taxon>Trypanosomatidae</taxon>
        <taxon>Trypanosoma</taxon>
        <taxon>Schizotrypanum</taxon>
    </lineage>
</organism>
<feature type="compositionally biased region" description="Gly residues" evidence="1">
    <location>
        <begin position="90"/>
        <end position="103"/>
    </location>
</feature>
<dbReference type="VEuPathDB" id="TriTrypDB:TcG_06559"/>
<dbReference type="SUPFAM" id="SSF143456">
    <property type="entry name" value="VC0467-like"/>
    <property type="match status" value="1"/>
</dbReference>
<feature type="compositionally biased region" description="Polar residues" evidence="1">
    <location>
        <begin position="455"/>
        <end position="464"/>
    </location>
</feature>
<feature type="region of interest" description="Disordered" evidence="1">
    <location>
        <begin position="222"/>
        <end position="272"/>
    </location>
</feature>
<name>A0A2V2V1X5_TRYCR</name>
<dbReference type="VEuPathDB" id="TriTrypDB:TCDM_07005"/>
<dbReference type="VEuPathDB" id="TriTrypDB:TcCL_NonESM04614"/>
<dbReference type="VEuPathDB" id="TriTrypDB:TcYC6_0101340"/>
<proteinExistence type="predicted"/>
<feature type="compositionally biased region" description="Basic and acidic residues" evidence="1">
    <location>
        <begin position="222"/>
        <end position="249"/>
    </location>
</feature>